<feature type="domain" description="Dynamin N-terminal" evidence="2">
    <location>
        <begin position="116"/>
        <end position="168"/>
    </location>
</feature>
<name>A0A9D3Y8C9_DREPO</name>
<feature type="region of interest" description="Disordered" evidence="1">
    <location>
        <begin position="226"/>
        <end position="318"/>
    </location>
</feature>
<reference evidence="3" key="1">
    <citation type="journal article" date="2019" name="bioRxiv">
        <title>The Genome of the Zebra Mussel, Dreissena polymorpha: A Resource for Invasive Species Research.</title>
        <authorList>
            <person name="McCartney M.A."/>
            <person name="Auch B."/>
            <person name="Kono T."/>
            <person name="Mallez S."/>
            <person name="Zhang Y."/>
            <person name="Obille A."/>
            <person name="Becker A."/>
            <person name="Abrahante J.E."/>
            <person name="Garbe J."/>
            <person name="Badalamenti J.P."/>
            <person name="Herman A."/>
            <person name="Mangelson H."/>
            <person name="Liachko I."/>
            <person name="Sullivan S."/>
            <person name="Sone E.D."/>
            <person name="Koren S."/>
            <person name="Silverstein K.A.T."/>
            <person name="Beckman K.B."/>
            <person name="Gohl D.M."/>
        </authorList>
    </citation>
    <scope>NUCLEOTIDE SEQUENCE</scope>
    <source>
        <strain evidence="3">Duluth1</strain>
        <tissue evidence="3">Whole animal</tissue>
    </source>
</reference>
<evidence type="ECO:0000313" key="4">
    <source>
        <dbReference type="Proteomes" id="UP000828390"/>
    </source>
</evidence>
<evidence type="ECO:0000313" key="3">
    <source>
        <dbReference type="EMBL" id="KAH3695718.1"/>
    </source>
</evidence>
<dbReference type="PANTHER" id="PTHR26392">
    <property type="entry name" value="MITOGEN-ACTIVATED PROTEIN KINASE KINASE KINASE 7-RELATED"/>
    <property type="match status" value="1"/>
</dbReference>
<dbReference type="Gene3D" id="3.40.50.300">
    <property type="entry name" value="P-loop containing nucleotide triphosphate hydrolases"/>
    <property type="match status" value="2"/>
</dbReference>
<sequence length="664" mass="74878">MDFEHPPIEEPLGWQELYNILVKTEKLYEKVINKFKRNDGREGYSGGKETEGEAQPDFLPPVALGILQARLNSEQRKRNAAFTECGTEADVGESHMSVLSMLETRLRSIQRRHITVLVIGEYNAGKSTFLNILLGGRYLPVDRGKVTMLVCDVRHCTDRRAELIIANDRNTKLESESVPLSTDVNSDGWETVRNSIKTKKYGDKDLRRVIIHWPIPAVDKMLLNVKSRPRRPQTSVIEIPQPFKLERQGSPSPPTEPKVLMKGSVDSATSPPTEPKVLMKGSVDSAIGSLSTDADSQTIVKQPFPPSNTEEEDGSTSLNAETPVLSVSFLDCPGINHEDATGISEVLDEYENSNATIIILNTADDDGIKANGIKRVLSKMRERDACIGKITDGDSMLFIANKADHYTKEDDPWKNGLRNEVLEKLTRECNWLNVSSAHVIPVESEKINTEISKQNFTHQEDMYRCMQMFLRKAYRADLEQNTMWLMSLLQHSRSIVESNLSPNIKLIKHNVDNWKKESLEIQNIPEERKQREKTELVKLGCSLQQILEGISVQEVTCAITLQTIDSAVRYIANINWSSVSKEIDKLVCEMLTAKKEKEIQLMGVEYERTVSAIYSEERGRLKKLKESVFVLKNLNFPDNSIVEAALSAMAGPILNITDARRTRL</sequence>
<organism evidence="3 4">
    <name type="scientific">Dreissena polymorpha</name>
    <name type="common">Zebra mussel</name>
    <name type="synonym">Mytilus polymorpha</name>
    <dbReference type="NCBI Taxonomy" id="45954"/>
    <lineage>
        <taxon>Eukaryota</taxon>
        <taxon>Metazoa</taxon>
        <taxon>Spiralia</taxon>
        <taxon>Lophotrochozoa</taxon>
        <taxon>Mollusca</taxon>
        <taxon>Bivalvia</taxon>
        <taxon>Autobranchia</taxon>
        <taxon>Heteroconchia</taxon>
        <taxon>Euheterodonta</taxon>
        <taxon>Imparidentia</taxon>
        <taxon>Neoheterodontei</taxon>
        <taxon>Myida</taxon>
        <taxon>Dreissenoidea</taxon>
        <taxon>Dreissenidae</taxon>
        <taxon>Dreissena</taxon>
    </lineage>
</organism>
<dbReference type="PANTHER" id="PTHR26392:SF92">
    <property type="entry name" value="PROTEIN KINASE DOMAIN-CONTAINING PROTEIN"/>
    <property type="match status" value="1"/>
</dbReference>
<dbReference type="AlphaFoldDB" id="A0A9D3Y8C9"/>
<evidence type="ECO:0000259" key="2">
    <source>
        <dbReference type="Pfam" id="PF00350"/>
    </source>
</evidence>
<dbReference type="EMBL" id="JAIWYP010000016">
    <property type="protein sequence ID" value="KAH3695718.1"/>
    <property type="molecule type" value="Genomic_DNA"/>
</dbReference>
<dbReference type="SUPFAM" id="SSF52540">
    <property type="entry name" value="P-loop containing nucleoside triphosphate hydrolases"/>
    <property type="match status" value="1"/>
</dbReference>
<dbReference type="InterPro" id="IPR027417">
    <property type="entry name" value="P-loop_NTPase"/>
</dbReference>
<accession>A0A9D3Y8C9</accession>
<keyword evidence="4" id="KW-1185">Reference proteome</keyword>
<reference evidence="3" key="2">
    <citation type="submission" date="2020-11" db="EMBL/GenBank/DDBJ databases">
        <authorList>
            <person name="McCartney M.A."/>
            <person name="Auch B."/>
            <person name="Kono T."/>
            <person name="Mallez S."/>
            <person name="Becker A."/>
            <person name="Gohl D.M."/>
            <person name="Silverstein K.A.T."/>
            <person name="Koren S."/>
            <person name="Bechman K.B."/>
            <person name="Herman A."/>
            <person name="Abrahante J.E."/>
            <person name="Garbe J."/>
        </authorList>
    </citation>
    <scope>NUCLEOTIDE SEQUENCE</scope>
    <source>
        <strain evidence="3">Duluth1</strain>
        <tissue evidence="3">Whole animal</tissue>
    </source>
</reference>
<protein>
    <recommendedName>
        <fullName evidence="2">Dynamin N-terminal domain-containing protein</fullName>
    </recommendedName>
</protein>
<dbReference type="InterPro" id="IPR045063">
    <property type="entry name" value="Dynamin_N"/>
</dbReference>
<comment type="caution">
    <text evidence="3">The sequence shown here is derived from an EMBL/GenBank/DDBJ whole genome shotgun (WGS) entry which is preliminary data.</text>
</comment>
<dbReference type="Pfam" id="PF00350">
    <property type="entry name" value="Dynamin_N"/>
    <property type="match status" value="1"/>
</dbReference>
<evidence type="ECO:0000256" key="1">
    <source>
        <dbReference type="SAM" id="MobiDB-lite"/>
    </source>
</evidence>
<gene>
    <name evidence="3" type="ORF">DPMN_083176</name>
</gene>
<feature type="compositionally biased region" description="Polar residues" evidence="1">
    <location>
        <begin position="288"/>
        <end position="300"/>
    </location>
</feature>
<dbReference type="Proteomes" id="UP000828390">
    <property type="component" value="Unassembled WGS sequence"/>
</dbReference>
<proteinExistence type="predicted"/>